<feature type="compositionally biased region" description="Polar residues" evidence="2">
    <location>
        <begin position="69"/>
        <end position="79"/>
    </location>
</feature>
<feature type="compositionally biased region" description="Basic and acidic residues" evidence="2">
    <location>
        <begin position="306"/>
        <end position="317"/>
    </location>
</feature>
<organism evidence="3 4">
    <name type="scientific">Diplodia seriata</name>
    <dbReference type="NCBI Taxonomy" id="420778"/>
    <lineage>
        <taxon>Eukaryota</taxon>
        <taxon>Fungi</taxon>
        <taxon>Dikarya</taxon>
        <taxon>Ascomycota</taxon>
        <taxon>Pezizomycotina</taxon>
        <taxon>Dothideomycetes</taxon>
        <taxon>Dothideomycetes incertae sedis</taxon>
        <taxon>Botryosphaeriales</taxon>
        <taxon>Botryosphaeriaceae</taxon>
        <taxon>Diplodia</taxon>
    </lineage>
</organism>
<feature type="region of interest" description="Disordered" evidence="2">
    <location>
        <begin position="35"/>
        <end position="183"/>
    </location>
</feature>
<evidence type="ECO:0000313" key="4">
    <source>
        <dbReference type="Proteomes" id="UP001430584"/>
    </source>
</evidence>
<accession>A0ABR3CF98</accession>
<evidence type="ECO:0000256" key="2">
    <source>
        <dbReference type="SAM" id="MobiDB-lite"/>
    </source>
</evidence>
<dbReference type="Proteomes" id="UP001430584">
    <property type="component" value="Unassembled WGS sequence"/>
</dbReference>
<keyword evidence="1" id="KW-0175">Coiled coil</keyword>
<evidence type="ECO:0008006" key="5">
    <source>
        <dbReference type="Google" id="ProtNLM"/>
    </source>
</evidence>
<feature type="compositionally biased region" description="Polar residues" evidence="2">
    <location>
        <begin position="96"/>
        <end position="108"/>
    </location>
</feature>
<dbReference type="GeneID" id="92009139"/>
<dbReference type="InterPro" id="IPR051483">
    <property type="entry name" value="MAP7_domain-containing"/>
</dbReference>
<comment type="caution">
    <text evidence="3">The sequence shown here is derived from an EMBL/GenBank/DDBJ whole genome shotgun (WGS) entry which is preliminary data.</text>
</comment>
<evidence type="ECO:0000313" key="3">
    <source>
        <dbReference type="EMBL" id="KAL0259318.1"/>
    </source>
</evidence>
<dbReference type="PANTHER" id="PTHR15073">
    <property type="entry name" value="MICROTUBULE-ASSOCIATED PROTEIN"/>
    <property type="match status" value="1"/>
</dbReference>
<dbReference type="PANTHER" id="PTHR15073:SF1">
    <property type="entry name" value="RETICULOCYTE-BINDING PROTEIN HOMOLOG 2A"/>
    <property type="match status" value="1"/>
</dbReference>
<dbReference type="RefSeq" id="XP_066632347.1">
    <property type="nucleotide sequence ID" value="XM_066776505.1"/>
</dbReference>
<feature type="compositionally biased region" description="Acidic residues" evidence="2">
    <location>
        <begin position="281"/>
        <end position="301"/>
    </location>
</feature>
<evidence type="ECO:0000256" key="1">
    <source>
        <dbReference type="ARBA" id="ARBA00023054"/>
    </source>
</evidence>
<feature type="compositionally biased region" description="Basic and acidic residues" evidence="2">
    <location>
        <begin position="441"/>
        <end position="493"/>
    </location>
</feature>
<reference evidence="3 4" key="1">
    <citation type="submission" date="2024-02" db="EMBL/GenBank/DDBJ databases">
        <title>De novo assembly and annotation of 12 fungi associated with fruit tree decline syndrome in Ontario, Canada.</title>
        <authorList>
            <person name="Sulman M."/>
            <person name="Ellouze W."/>
            <person name="Ilyukhin E."/>
        </authorList>
    </citation>
    <scope>NUCLEOTIDE SEQUENCE [LARGE SCALE GENOMIC DNA]</scope>
    <source>
        <strain evidence="3 4">FDS-637</strain>
    </source>
</reference>
<feature type="compositionally biased region" description="Polar residues" evidence="2">
    <location>
        <begin position="43"/>
        <end position="53"/>
    </location>
</feature>
<feature type="compositionally biased region" description="Basic residues" evidence="2">
    <location>
        <begin position="129"/>
        <end position="146"/>
    </location>
</feature>
<dbReference type="EMBL" id="JAJVCZ030000005">
    <property type="protein sequence ID" value="KAL0259318.1"/>
    <property type="molecule type" value="Genomic_DNA"/>
</dbReference>
<feature type="region of interest" description="Disordered" evidence="2">
    <location>
        <begin position="405"/>
        <end position="493"/>
    </location>
</feature>
<proteinExistence type="predicted"/>
<sequence length="900" mass="97736">MSSIHDRFEVTTHPAVITPFEDVDDPLIDADIPHNDYYMFGPPSQSSDGRNTINSRSSAGRGRRLSNRTQLTEPSSISDMPSDCFPLAQHKKAMPRTSSPQISPTKSASPHRDITAYRSSVVPDENKVKTHHRSHHRPSAPRRSHHTSIVDTPTRFHPDPMPQYSSSSPSHHHLTPSHHSRSQSRAPLILLHVTLLPSPSFPYPPHVMQRVLPRSTMRAFALLEERLADPVLMTRGLLVAHPRDEMDVLEERVLEGLELRPPRVLKCGHFYGAPSPSSTANDDDDDDEEEAAANEEEEEEAAAAAAHDKSTHRRDSGVEATMDEEEDAAADEITCTTCHAHLPLPANAVVSETTNTSRWSIKTYAANGLLAGPGAWAAAWSEMERIDVAVAPHLTAAQHRALARAVREEEEEREEREEREREEEREKDERARAAAAAAAAEEAKRQEEEEREREREEAEAQAERRREAEAEAAQRAEREAAMEAERVTQRREHEAAMLEAEREALVQAAREEERARAAEAAQLAETQRLRLIGNAALAAAAERRAAEERVERERKEAVRAERRRARDERVRSAQAAEKARRELPLGVLLARAAWVVAADWRNVLIALLAVVVAWGWVVDGGAGGGVGLDASLVAFDFDPVDHRVFGVDNATAPPPPLETAVVQTSTVVATATATHTSTAIVTAFVLETLSPATTSTTTVLAEQPSVLPSSSSSSSSSPDVVDADAAFKNAVFAASSDVLASAFEKMQDIVSTLTVAYEEEKEEEEEEGEEEAVSSVAVVVAADDDDDAALFQKDAAFAASSDVLASAFEKMQDIISKLTAAYEGEGRDGDGEAVLPVAGLVDVVVPEAAMVEDVCERLGLAYPACAAGEEALDVAATAVPGTSVLLGFKYFDPAPVCLAV</sequence>
<name>A0ABR3CF98_9PEZI</name>
<gene>
    <name evidence="3" type="ORF">SLS55_005054</name>
</gene>
<protein>
    <recommendedName>
        <fullName evidence="5">Pathway-specific nitrogen regulator</fullName>
    </recommendedName>
</protein>
<feature type="region of interest" description="Disordered" evidence="2">
    <location>
        <begin position="270"/>
        <end position="328"/>
    </location>
</feature>
<feature type="compositionally biased region" description="Basic residues" evidence="2">
    <location>
        <begin position="170"/>
        <end position="182"/>
    </location>
</feature>
<keyword evidence="4" id="KW-1185">Reference proteome</keyword>
<feature type="compositionally biased region" description="Basic and acidic residues" evidence="2">
    <location>
        <begin position="416"/>
        <end position="432"/>
    </location>
</feature>
<feature type="region of interest" description="Disordered" evidence="2">
    <location>
        <begin position="544"/>
        <end position="565"/>
    </location>
</feature>